<dbReference type="OrthoDB" id="3399802at2"/>
<organism evidence="1 2">
    <name type="scientific">Gordonia westfalica</name>
    <dbReference type="NCBI Taxonomy" id="158898"/>
    <lineage>
        <taxon>Bacteria</taxon>
        <taxon>Bacillati</taxon>
        <taxon>Actinomycetota</taxon>
        <taxon>Actinomycetes</taxon>
        <taxon>Mycobacteriales</taxon>
        <taxon>Gordoniaceae</taxon>
        <taxon>Gordonia</taxon>
    </lineage>
</organism>
<dbReference type="AlphaFoldDB" id="A0A1H2KBJ1"/>
<name>A0A1H2KBJ1_9ACTN</name>
<dbReference type="RefSeq" id="WP_074851712.1">
    <property type="nucleotide sequence ID" value="NZ_FNLM01000034.1"/>
</dbReference>
<proteinExistence type="predicted"/>
<dbReference type="InterPro" id="IPR036390">
    <property type="entry name" value="WH_DNA-bd_sf"/>
</dbReference>
<dbReference type="Pfam" id="PF12840">
    <property type="entry name" value="HTH_20"/>
    <property type="match status" value="1"/>
</dbReference>
<dbReference type="EMBL" id="FNLM01000034">
    <property type="protein sequence ID" value="SDU65798.1"/>
    <property type="molecule type" value="Genomic_DNA"/>
</dbReference>
<dbReference type="InterPro" id="IPR036388">
    <property type="entry name" value="WH-like_DNA-bd_sf"/>
</dbReference>
<dbReference type="CDD" id="cd00090">
    <property type="entry name" value="HTH_ARSR"/>
    <property type="match status" value="1"/>
</dbReference>
<dbReference type="STRING" id="158898.SAMN04488548_1343045"/>
<dbReference type="Gene3D" id="1.10.10.10">
    <property type="entry name" value="Winged helix-like DNA-binding domain superfamily/Winged helix DNA-binding domain"/>
    <property type="match status" value="1"/>
</dbReference>
<protein>
    <submittedName>
        <fullName evidence="1">Predicted transcriptional regulator, ArsR family</fullName>
    </submittedName>
</protein>
<evidence type="ECO:0000313" key="2">
    <source>
        <dbReference type="Proteomes" id="UP000183180"/>
    </source>
</evidence>
<evidence type="ECO:0000313" key="1">
    <source>
        <dbReference type="EMBL" id="SDU65798.1"/>
    </source>
</evidence>
<reference evidence="1 2" key="1">
    <citation type="submission" date="2016-10" db="EMBL/GenBank/DDBJ databases">
        <authorList>
            <person name="de Groot N.N."/>
        </authorList>
    </citation>
    <scope>NUCLEOTIDE SEQUENCE [LARGE SCALE GENOMIC DNA]</scope>
    <source>
        <strain evidence="1 2">DSM 44215</strain>
    </source>
</reference>
<sequence length="222" mass="23297">MATKQREKIIALLAESDEPMVAGEISTRLDLHVTTARFHLAKLVDEGRVETTTVPTLGVGRPSVGYQLVHQAPTGALLGHLLGQLGSTRAARERAGAEAGRLWAEQHSSPVIAADLPDPVTVASEILGKLGFQVSNIVSAFGSHEVRLCSCPLQDIARTHPEVARGVARGVIEQALAAGSPALSSQYAVSVSPDPSGGDCEIVLRLAPLRRGAGPLAEIPFR</sequence>
<dbReference type="Proteomes" id="UP000183180">
    <property type="component" value="Unassembled WGS sequence"/>
</dbReference>
<dbReference type="SUPFAM" id="SSF46785">
    <property type="entry name" value="Winged helix' DNA-binding domain"/>
    <property type="match status" value="1"/>
</dbReference>
<accession>A0A1H2KBJ1</accession>
<dbReference type="InterPro" id="IPR011991">
    <property type="entry name" value="ArsR-like_HTH"/>
</dbReference>
<gene>
    <name evidence="1" type="ORF">SAMN04488548_1343045</name>
</gene>